<reference evidence="3" key="5">
    <citation type="submission" date="2018-04" db="UniProtKB">
        <authorList>
            <consortium name="EnsemblFungi"/>
        </authorList>
    </citation>
    <scope>IDENTIFICATION</scope>
    <source>
        <strain evidence="3">R3-111a-1</strain>
    </source>
</reference>
<keyword evidence="4" id="KW-1185">Reference proteome</keyword>
<evidence type="ECO:0000256" key="1">
    <source>
        <dbReference type="SAM" id="SignalP"/>
    </source>
</evidence>
<feature type="chain" id="PRO_5015095426" description="Secreted protein" evidence="1">
    <location>
        <begin position="22"/>
        <end position="302"/>
    </location>
</feature>
<sequence>MHSFATTAALLLGSMAGRALAATAVIPADVPFATPWVAVKVPADYVGDDDDATNATEIAELRRRDIRGALPVRALAIEHKFQPVLDFDKDGCYYTSAIDPNGNRNPGLGPGQGVPPNCLRSTCRDPNRLQNSNVYSRARCNNGWCAIMYEYYFEKDQVVCGSFVGGHRHDWENIVVFVRDNQVKRVAPSCHAEYKKATNSPRLEGQSAKVVYHKDGARTHCFRWATAADDKIENYTGKWFHGKLVGWLGWPSVGLRDKAMKPYDGPNAKLPDGLFKEYLGRAAGDQVPGFKPDVDGPIPNWA</sequence>
<keyword evidence="1" id="KW-0732">Signal</keyword>
<evidence type="ECO:0008006" key="5">
    <source>
        <dbReference type="Google" id="ProtNLM"/>
    </source>
</evidence>
<accession>J3PHX7</accession>
<reference evidence="4" key="1">
    <citation type="submission" date="2010-07" db="EMBL/GenBank/DDBJ databases">
        <title>The genome sequence of Gaeumannomyces graminis var. tritici strain R3-111a-1.</title>
        <authorList>
            <consortium name="The Broad Institute Genome Sequencing Platform"/>
            <person name="Ma L.-J."/>
            <person name="Dead R."/>
            <person name="Young S."/>
            <person name="Zeng Q."/>
            <person name="Koehrsen M."/>
            <person name="Alvarado L."/>
            <person name="Berlin A."/>
            <person name="Chapman S.B."/>
            <person name="Chen Z."/>
            <person name="Freedman E."/>
            <person name="Gellesch M."/>
            <person name="Goldberg J."/>
            <person name="Griggs A."/>
            <person name="Gujja S."/>
            <person name="Heilman E.R."/>
            <person name="Heiman D."/>
            <person name="Hepburn T."/>
            <person name="Howarth C."/>
            <person name="Jen D."/>
            <person name="Larson L."/>
            <person name="Mehta T."/>
            <person name="Neiman D."/>
            <person name="Pearson M."/>
            <person name="Roberts A."/>
            <person name="Saif S."/>
            <person name="Shea T."/>
            <person name="Shenoy N."/>
            <person name="Sisk P."/>
            <person name="Stolte C."/>
            <person name="Sykes S."/>
            <person name="Walk T."/>
            <person name="White J."/>
            <person name="Yandava C."/>
            <person name="Haas B."/>
            <person name="Nusbaum C."/>
            <person name="Birren B."/>
        </authorList>
    </citation>
    <scope>NUCLEOTIDE SEQUENCE [LARGE SCALE GENOMIC DNA]</scope>
    <source>
        <strain evidence="4">R3-111a-1</strain>
    </source>
</reference>
<reference evidence="2" key="2">
    <citation type="submission" date="2010-07" db="EMBL/GenBank/DDBJ databases">
        <authorList>
            <consortium name="The Broad Institute Genome Sequencing Platform"/>
            <consortium name="Broad Institute Genome Sequencing Center for Infectious Disease"/>
            <person name="Ma L.-J."/>
            <person name="Dead R."/>
            <person name="Young S."/>
            <person name="Zeng Q."/>
            <person name="Koehrsen M."/>
            <person name="Alvarado L."/>
            <person name="Berlin A."/>
            <person name="Chapman S.B."/>
            <person name="Chen Z."/>
            <person name="Freedman E."/>
            <person name="Gellesch M."/>
            <person name="Goldberg J."/>
            <person name="Griggs A."/>
            <person name="Gujja S."/>
            <person name="Heilman E.R."/>
            <person name="Heiman D."/>
            <person name="Hepburn T."/>
            <person name="Howarth C."/>
            <person name="Jen D."/>
            <person name="Larson L."/>
            <person name="Mehta T."/>
            <person name="Neiman D."/>
            <person name="Pearson M."/>
            <person name="Roberts A."/>
            <person name="Saif S."/>
            <person name="Shea T."/>
            <person name="Shenoy N."/>
            <person name="Sisk P."/>
            <person name="Stolte C."/>
            <person name="Sykes S."/>
            <person name="Walk T."/>
            <person name="White J."/>
            <person name="Yandava C."/>
            <person name="Haas B."/>
            <person name="Nusbaum C."/>
            <person name="Birren B."/>
        </authorList>
    </citation>
    <scope>NUCLEOTIDE SEQUENCE</scope>
    <source>
        <strain evidence="2">R3-111a-1</strain>
    </source>
</reference>
<evidence type="ECO:0000313" key="3">
    <source>
        <dbReference type="EnsemblFungi" id="EJT69489"/>
    </source>
</evidence>
<gene>
    <name evidence="3" type="primary">20353566</name>
    <name evidence="2" type="ORF">GGTG_13108</name>
</gene>
<evidence type="ECO:0000313" key="4">
    <source>
        <dbReference type="Proteomes" id="UP000006039"/>
    </source>
</evidence>
<evidence type="ECO:0000313" key="2">
    <source>
        <dbReference type="EMBL" id="EJT69489.1"/>
    </source>
</evidence>
<dbReference type="AlphaFoldDB" id="J3PHX7"/>
<dbReference type="InterPro" id="IPR008701">
    <property type="entry name" value="NPP1"/>
</dbReference>
<protein>
    <recommendedName>
        <fullName evidence="5">Secreted protein</fullName>
    </recommendedName>
</protein>
<name>J3PHX7_GAET3</name>
<dbReference type="VEuPathDB" id="FungiDB:GGTG_13108"/>
<feature type="signal peptide" evidence="1">
    <location>
        <begin position="1"/>
        <end position="21"/>
    </location>
</feature>
<dbReference type="Pfam" id="PF05630">
    <property type="entry name" value="NPP1"/>
    <property type="match status" value="1"/>
</dbReference>
<dbReference type="EMBL" id="GL385404">
    <property type="protein sequence ID" value="EJT69489.1"/>
    <property type="molecule type" value="Genomic_DNA"/>
</dbReference>
<proteinExistence type="predicted"/>
<reference evidence="3" key="4">
    <citation type="journal article" date="2015" name="G3 (Bethesda)">
        <title>Genome sequences of three phytopathogenic species of the Magnaporthaceae family of fungi.</title>
        <authorList>
            <person name="Okagaki L.H."/>
            <person name="Nunes C.C."/>
            <person name="Sailsbery J."/>
            <person name="Clay B."/>
            <person name="Brown D."/>
            <person name="John T."/>
            <person name="Oh Y."/>
            <person name="Young N."/>
            <person name="Fitzgerald M."/>
            <person name="Haas B.J."/>
            <person name="Zeng Q."/>
            <person name="Young S."/>
            <person name="Adiconis X."/>
            <person name="Fan L."/>
            <person name="Levin J.Z."/>
            <person name="Mitchell T.K."/>
            <person name="Okubara P.A."/>
            <person name="Farman M.L."/>
            <person name="Kohn L.M."/>
            <person name="Birren B."/>
            <person name="Ma L.-J."/>
            <person name="Dean R.A."/>
        </authorList>
    </citation>
    <scope>NUCLEOTIDE SEQUENCE</scope>
    <source>
        <strain evidence="3">R3-111a-1</strain>
    </source>
</reference>
<dbReference type="PANTHER" id="PTHR33657:SF6">
    <property type="entry name" value="SECRETED PROTEIN"/>
    <property type="match status" value="1"/>
</dbReference>
<dbReference type="STRING" id="644352.J3PHX7"/>
<dbReference type="EnsemblFungi" id="EJT69489">
    <property type="protein sequence ID" value="EJT69489"/>
    <property type="gene ID" value="GGTG_13108"/>
</dbReference>
<organism evidence="2">
    <name type="scientific">Gaeumannomyces tritici (strain R3-111a-1)</name>
    <name type="common">Wheat and barley take-all root rot fungus</name>
    <name type="synonym">Gaeumannomyces graminis var. tritici</name>
    <dbReference type="NCBI Taxonomy" id="644352"/>
    <lineage>
        <taxon>Eukaryota</taxon>
        <taxon>Fungi</taxon>
        <taxon>Dikarya</taxon>
        <taxon>Ascomycota</taxon>
        <taxon>Pezizomycotina</taxon>
        <taxon>Sordariomycetes</taxon>
        <taxon>Sordariomycetidae</taxon>
        <taxon>Magnaporthales</taxon>
        <taxon>Magnaporthaceae</taxon>
        <taxon>Gaeumannomyces</taxon>
    </lineage>
</organism>
<dbReference type="RefSeq" id="XP_009229274.1">
    <property type="nucleotide sequence ID" value="XM_009231010.1"/>
</dbReference>
<dbReference type="GeneID" id="20353566"/>
<dbReference type="PANTHER" id="PTHR33657">
    <property type="entry name" value="DOMAIN PROTEIN, PUTATIVE (AFU_ORTHOLOGUE AFUA_5G00600)-RELATED"/>
    <property type="match status" value="1"/>
</dbReference>
<dbReference type="HOGENOM" id="CLU_062263_0_0_1"/>
<dbReference type="eggNOG" id="ENOG502TJRC">
    <property type="taxonomic scope" value="Eukaryota"/>
</dbReference>
<dbReference type="Proteomes" id="UP000006039">
    <property type="component" value="Unassembled WGS sequence"/>
</dbReference>
<dbReference type="OrthoDB" id="4564839at2759"/>
<reference evidence="2" key="3">
    <citation type="submission" date="2010-09" db="EMBL/GenBank/DDBJ databases">
        <title>Annotation of Gaeumannomyces graminis var. tritici R3-111a-1.</title>
        <authorList>
            <consortium name="The Broad Institute Genome Sequencing Platform"/>
            <person name="Ma L.-J."/>
            <person name="Dead R."/>
            <person name="Young S.K."/>
            <person name="Zeng Q."/>
            <person name="Gargeya S."/>
            <person name="Fitzgerald M."/>
            <person name="Haas B."/>
            <person name="Abouelleil A."/>
            <person name="Alvarado L."/>
            <person name="Arachchi H.M."/>
            <person name="Berlin A."/>
            <person name="Brown A."/>
            <person name="Chapman S.B."/>
            <person name="Chen Z."/>
            <person name="Dunbar C."/>
            <person name="Freedman E."/>
            <person name="Gearin G."/>
            <person name="Gellesch M."/>
            <person name="Goldberg J."/>
            <person name="Griggs A."/>
            <person name="Gujja S."/>
            <person name="Heiman D."/>
            <person name="Howarth C."/>
            <person name="Larson L."/>
            <person name="Lui A."/>
            <person name="MacDonald P.J.P."/>
            <person name="Mehta T."/>
            <person name="Montmayeur A."/>
            <person name="Murphy C."/>
            <person name="Neiman D."/>
            <person name="Pearson M."/>
            <person name="Priest M."/>
            <person name="Roberts A."/>
            <person name="Saif S."/>
            <person name="Shea T."/>
            <person name="Shenoy N."/>
            <person name="Sisk P."/>
            <person name="Stolte C."/>
            <person name="Sykes S."/>
            <person name="Yandava C."/>
            <person name="Wortman J."/>
            <person name="Nusbaum C."/>
            <person name="Birren B."/>
        </authorList>
    </citation>
    <scope>NUCLEOTIDE SEQUENCE</scope>
    <source>
        <strain evidence="2">R3-111a-1</strain>
    </source>
</reference>